<keyword evidence="1 6" id="KW-0645">Protease</keyword>
<dbReference type="Pfam" id="PF01432">
    <property type="entry name" value="Peptidase_M3"/>
    <property type="match status" value="1"/>
</dbReference>
<dbReference type="GO" id="GO:0004222">
    <property type="term" value="F:metalloendopeptidase activity"/>
    <property type="evidence" value="ECO:0007669"/>
    <property type="project" value="InterPro"/>
</dbReference>
<comment type="caution">
    <text evidence="8">The sequence shown here is derived from an EMBL/GenBank/DDBJ whole genome shotgun (WGS) entry which is preliminary data.</text>
</comment>
<gene>
    <name evidence="8" type="ORF">EV209_1007</name>
</gene>
<evidence type="ECO:0000313" key="8">
    <source>
        <dbReference type="EMBL" id="RZT02877.1"/>
    </source>
</evidence>
<keyword evidence="4 6" id="KW-0862">Zinc</keyword>
<evidence type="ECO:0000256" key="1">
    <source>
        <dbReference type="ARBA" id="ARBA00022670"/>
    </source>
</evidence>
<comment type="similarity">
    <text evidence="6">Belongs to the peptidase M3 family.</text>
</comment>
<feature type="domain" description="Peptidase M3A/M3B catalytic" evidence="7">
    <location>
        <begin position="311"/>
        <end position="548"/>
    </location>
</feature>
<proteinExistence type="inferred from homology"/>
<evidence type="ECO:0000256" key="2">
    <source>
        <dbReference type="ARBA" id="ARBA00022723"/>
    </source>
</evidence>
<dbReference type="GO" id="GO:0006508">
    <property type="term" value="P:proteolysis"/>
    <property type="evidence" value="ECO:0007669"/>
    <property type="project" value="UniProtKB-KW"/>
</dbReference>
<dbReference type="RefSeq" id="WP_130433624.1">
    <property type="nucleotide sequence ID" value="NZ_SGXF01000001.1"/>
</dbReference>
<evidence type="ECO:0000256" key="6">
    <source>
        <dbReference type="RuleBase" id="RU003435"/>
    </source>
</evidence>
<protein>
    <submittedName>
        <fullName evidence="8">M3 family oligoendopeptidase</fullName>
    </submittedName>
</protein>
<dbReference type="Gene3D" id="1.10.1370.30">
    <property type="match status" value="1"/>
</dbReference>
<dbReference type="GO" id="GO:0046872">
    <property type="term" value="F:metal ion binding"/>
    <property type="evidence" value="ECO:0007669"/>
    <property type="project" value="UniProtKB-UniRule"/>
</dbReference>
<dbReference type="EMBL" id="SGXF01000001">
    <property type="protein sequence ID" value="RZT02877.1"/>
    <property type="molecule type" value="Genomic_DNA"/>
</dbReference>
<dbReference type="InterPro" id="IPR011976">
    <property type="entry name" value="Pept_M3B_oligopep-rel"/>
</dbReference>
<organism evidence="8 9">
    <name type="scientific">Cuneatibacter caecimuris</name>
    <dbReference type="NCBI Taxonomy" id="1796618"/>
    <lineage>
        <taxon>Bacteria</taxon>
        <taxon>Bacillati</taxon>
        <taxon>Bacillota</taxon>
        <taxon>Clostridia</taxon>
        <taxon>Lachnospirales</taxon>
        <taxon>Lachnospiraceae</taxon>
        <taxon>Cuneatibacter</taxon>
    </lineage>
</organism>
<dbReference type="AlphaFoldDB" id="A0A4V2F8B9"/>
<evidence type="ECO:0000256" key="5">
    <source>
        <dbReference type="ARBA" id="ARBA00023049"/>
    </source>
</evidence>
<evidence type="ECO:0000313" key="9">
    <source>
        <dbReference type="Proteomes" id="UP000292927"/>
    </source>
</evidence>
<reference evidence="8 9" key="1">
    <citation type="submission" date="2019-02" db="EMBL/GenBank/DDBJ databases">
        <title>Genomic Encyclopedia of Type Strains, Phase IV (KMG-IV): sequencing the most valuable type-strain genomes for metagenomic binning, comparative biology and taxonomic classification.</title>
        <authorList>
            <person name="Goeker M."/>
        </authorList>
    </citation>
    <scope>NUCLEOTIDE SEQUENCE [LARGE SCALE GENOMIC DNA]</scope>
    <source>
        <strain evidence="8 9">DSM 29486</strain>
    </source>
</reference>
<dbReference type="NCBIfam" id="TIGR02289">
    <property type="entry name" value="M3_not_pepF"/>
    <property type="match status" value="1"/>
</dbReference>
<keyword evidence="2 6" id="KW-0479">Metal-binding</keyword>
<dbReference type="InterPro" id="IPR001567">
    <property type="entry name" value="Pept_M3A_M3B_dom"/>
</dbReference>
<accession>A0A4V2F8B9</accession>
<dbReference type="SUPFAM" id="SSF55486">
    <property type="entry name" value="Metalloproteases ('zincins'), catalytic domain"/>
    <property type="match status" value="1"/>
</dbReference>
<dbReference type="Proteomes" id="UP000292927">
    <property type="component" value="Unassembled WGS sequence"/>
</dbReference>
<keyword evidence="9" id="KW-1185">Reference proteome</keyword>
<comment type="cofactor">
    <cofactor evidence="6">
        <name>Zn(2+)</name>
        <dbReference type="ChEBI" id="CHEBI:29105"/>
    </cofactor>
    <text evidence="6">Binds 1 zinc ion.</text>
</comment>
<name>A0A4V2F8B9_9FIRM</name>
<evidence type="ECO:0000256" key="4">
    <source>
        <dbReference type="ARBA" id="ARBA00022833"/>
    </source>
</evidence>
<keyword evidence="3 6" id="KW-0378">Hydrolase</keyword>
<sequence>MKFSEWPYERADIQKAERELEQLMEDFRAADSGEEQFEVHRRYYALEGRVRTQEVIARVRFDGDMTNAFYEKERQYYDEMMPGFRALQAKYQKLLYESPYRDELEKKISPARFHAMELKFRANDERLIPLKKEENELTNRYMKLIAAARIPFDGRELNISLLRPYMVNSDRQVRFAAHKALAEYFDSVTGEIDEIYDGLVKNRTAQGRLLGYKNFTPLGYERMGRAWYGQKEVEQFRNEVKEWLVPFIGKLNEKKRKRLGLEKLSYVDENVYLPQGDPAPVGTAEEILKAGQTLYRELSPETGKFFDFMLEHELFDVEGRKNKRSGGYMNYMPDYKAPVIFANFNGTSGDADVITHECGHAFQGYVMRDEEVRELTENTMDCAEIHSMSMEFFTGKWMELLFGDRAEEYRQVHLESFLQFIPYGCTVDEFQHIVYENPEMTPAGRKAAWARLEKEYKPHLDYGEDSFFAEGGFWQKQHHIFGLPFYYIDYCLASVCALQFKVQMDEDFEDAWSRYLKLCRLGAGLPYTELLHAAGLKTPFEKGCVKELVEKLEQKLF</sequence>
<keyword evidence="5 6" id="KW-0482">Metalloprotease</keyword>
<dbReference type="OrthoDB" id="9762795at2"/>
<evidence type="ECO:0000256" key="3">
    <source>
        <dbReference type="ARBA" id="ARBA00022801"/>
    </source>
</evidence>
<evidence type="ECO:0000259" key="7">
    <source>
        <dbReference type="Pfam" id="PF01432"/>
    </source>
</evidence>
<dbReference type="CDD" id="cd09606">
    <property type="entry name" value="M3B_PepF"/>
    <property type="match status" value="1"/>
</dbReference>